<comment type="caution">
    <text evidence="1">The sequence shown here is derived from an EMBL/GenBank/DDBJ whole genome shotgun (WGS) entry which is preliminary data.</text>
</comment>
<protein>
    <recommendedName>
        <fullName evidence="3">DUF1289 domain-containing protein</fullName>
    </recommendedName>
</protein>
<dbReference type="PANTHER" id="PTHR35175:SF2">
    <property type="entry name" value="DUF1289 DOMAIN-CONTAINING PROTEIN"/>
    <property type="match status" value="1"/>
</dbReference>
<dbReference type="AlphaFoldDB" id="A0A7W4W1U1"/>
<dbReference type="EMBL" id="JACHWY010000001">
    <property type="protein sequence ID" value="MBB3045850.1"/>
    <property type="molecule type" value="Genomic_DNA"/>
</dbReference>
<proteinExistence type="predicted"/>
<reference evidence="1 2" key="1">
    <citation type="submission" date="2020-08" db="EMBL/GenBank/DDBJ databases">
        <title>Genomic Encyclopedia of Type Strains, Phase III (KMG-III): the genomes of soil and plant-associated and newly described type strains.</title>
        <authorList>
            <person name="Whitman W."/>
        </authorList>
    </citation>
    <scope>NUCLEOTIDE SEQUENCE [LARGE SCALE GENOMIC DNA]</scope>
    <source>
        <strain evidence="1 2">CECT 8654</strain>
    </source>
</reference>
<evidence type="ECO:0008006" key="3">
    <source>
        <dbReference type="Google" id="ProtNLM"/>
    </source>
</evidence>
<dbReference type="Pfam" id="PF06945">
    <property type="entry name" value="DUF1289"/>
    <property type="match status" value="1"/>
</dbReference>
<dbReference type="PANTHER" id="PTHR35175">
    <property type="entry name" value="DUF1289 DOMAIN-CONTAINING PROTEIN"/>
    <property type="match status" value="1"/>
</dbReference>
<name>A0A7W4W1U1_9GAMM</name>
<evidence type="ECO:0000313" key="1">
    <source>
        <dbReference type="EMBL" id="MBB3045850.1"/>
    </source>
</evidence>
<keyword evidence="2" id="KW-1185">Reference proteome</keyword>
<dbReference type="Proteomes" id="UP000537130">
    <property type="component" value="Unassembled WGS sequence"/>
</dbReference>
<evidence type="ECO:0000313" key="2">
    <source>
        <dbReference type="Proteomes" id="UP000537130"/>
    </source>
</evidence>
<sequence>MTDNANLVKAMPVKSPCISVCSLDDDDLCVGCFRTLKEITDWSDYSEDKKRAVVIESRQRMKEHYNLA</sequence>
<accession>A0A7W4W1U1</accession>
<gene>
    <name evidence="1" type="ORF">FHR99_000086</name>
</gene>
<dbReference type="RefSeq" id="WP_246386422.1">
    <property type="nucleotide sequence ID" value="NZ_JACHWY010000001.1"/>
</dbReference>
<organism evidence="1 2">
    <name type="scientific">Litorivivens lipolytica</name>
    <dbReference type="NCBI Taxonomy" id="1524264"/>
    <lineage>
        <taxon>Bacteria</taxon>
        <taxon>Pseudomonadati</taxon>
        <taxon>Pseudomonadota</taxon>
        <taxon>Gammaproteobacteria</taxon>
        <taxon>Litorivivens</taxon>
    </lineage>
</organism>
<dbReference type="InterPro" id="IPR010710">
    <property type="entry name" value="DUF1289"/>
</dbReference>